<dbReference type="PANTHER" id="PTHR11085:SF10">
    <property type="entry name" value="NAD-DEPENDENT PROTEIN DEACYLASE SIRTUIN-5, MITOCHONDRIAL-RELATED"/>
    <property type="match status" value="1"/>
</dbReference>
<dbReference type="EMBL" id="JAPFFF010000029">
    <property type="protein sequence ID" value="KAK8846108.1"/>
    <property type="molecule type" value="Genomic_DNA"/>
</dbReference>
<dbReference type="InterPro" id="IPR026590">
    <property type="entry name" value="Ssirtuin_cat_dom"/>
</dbReference>
<accession>A0ABR2HG72</accession>
<proteinExistence type="predicted"/>
<feature type="domain" description="Deacetylase sirtuin-type" evidence="4">
    <location>
        <begin position="21"/>
        <end position="276"/>
    </location>
</feature>
<evidence type="ECO:0000259" key="4">
    <source>
        <dbReference type="PROSITE" id="PS50305"/>
    </source>
</evidence>
<dbReference type="Gene3D" id="3.40.50.1220">
    <property type="entry name" value="TPP-binding domain"/>
    <property type="match status" value="1"/>
</dbReference>
<organism evidence="5 6">
    <name type="scientific">Tritrichomonas musculus</name>
    <dbReference type="NCBI Taxonomy" id="1915356"/>
    <lineage>
        <taxon>Eukaryota</taxon>
        <taxon>Metamonada</taxon>
        <taxon>Parabasalia</taxon>
        <taxon>Tritrichomonadida</taxon>
        <taxon>Tritrichomonadidae</taxon>
        <taxon>Tritrichomonas</taxon>
    </lineage>
</organism>
<dbReference type="InterPro" id="IPR050134">
    <property type="entry name" value="NAD-dep_sirtuin_deacylases"/>
</dbReference>
<feature type="binding site" evidence="3">
    <location>
        <position position="155"/>
    </location>
    <ligand>
        <name>Zn(2+)</name>
        <dbReference type="ChEBI" id="CHEBI:29105"/>
    </ligand>
</feature>
<keyword evidence="1" id="KW-0808">Transferase</keyword>
<keyword evidence="2" id="KW-0520">NAD</keyword>
<feature type="active site" description="Proton acceptor" evidence="3">
    <location>
        <position position="146"/>
    </location>
</feature>
<dbReference type="PROSITE" id="PS50305">
    <property type="entry name" value="SIRTUIN"/>
    <property type="match status" value="1"/>
</dbReference>
<feature type="binding site" evidence="3">
    <location>
        <position position="158"/>
    </location>
    <ligand>
        <name>Zn(2+)</name>
        <dbReference type="ChEBI" id="CHEBI:29105"/>
    </ligand>
</feature>
<gene>
    <name evidence="5" type="ORF">M9Y10_020110</name>
</gene>
<evidence type="ECO:0000313" key="6">
    <source>
        <dbReference type="Proteomes" id="UP001470230"/>
    </source>
</evidence>
<dbReference type="InterPro" id="IPR026591">
    <property type="entry name" value="Sirtuin_cat_small_dom_sf"/>
</dbReference>
<feature type="binding site" evidence="3">
    <location>
        <position position="178"/>
    </location>
    <ligand>
        <name>Zn(2+)</name>
        <dbReference type="ChEBI" id="CHEBI:29105"/>
    </ligand>
</feature>
<feature type="binding site" evidence="3">
    <location>
        <position position="181"/>
    </location>
    <ligand>
        <name>Zn(2+)</name>
        <dbReference type="ChEBI" id="CHEBI:29105"/>
    </ligand>
</feature>
<comment type="caution">
    <text evidence="5">The sequence shown here is derived from an EMBL/GenBank/DDBJ whole genome shotgun (WGS) entry which is preliminary data.</text>
</comment>
<dbReference type="InterPro" id="IPR029035">
    <property type="entry name" value="DHS-like_NAD/FAD-binding_dom"/>
</dbReference>
<dbReference type="SUPFAM" id="SSF52467">
    <property type="entry name" value="DHS-like NAD/FAD-binding domain"/>
    <property type="match status" value="1"/>
</dbReference>
<evidence type="ECO:0000256" key="3">
    <source>
        <dbReference type="PROSITE-ProRule" id="PRU00236"/>
    </source>
</evidence>
<dbReference type="Pfam" id="PF02146">
    <property type="entry name" value="SIR2"/>
    <property type="match status" value="1"/>
</dbReference>
<dbReference type="PANTHER" id="PTHR11085">
    <property type="entry name" value="NAD-DEPENDENT PROTEIN DEACYLASE SIRTUIN-5, MITOCHONDRIAL-RELATED"/>
    <property type="match status" value="1"/>
</dbReference>
<dbReference type="InterPro" id="IPR003000">
    <property type="entry name" value="Sirtuin"/>
</dbReference>
<reference evidence="5 6" key="1">
    <citation type="submission" date="2024-04" db="EMBL/GenBank/DDBJ databases">
        <title>Tritrichomonas musculus Genome.</title>
        <authorList>
            <person name="Alves-Ferreira E."/>
            <person name="Grigg M."/>
            <person name="Lorenzi H."/>
            <person name="Galac M."/>
        </authorList>
    </citation>
    <scope>NUCLEOTIDE SEQUENCE [LARGE SCALE GENOMIC DNA]</scope>
    <source>
        <strain evidence="5 6">EAF2021</strain>
    </source>
</reference>
<evidence type="ECO:0000313" key="5">
    <source>
        <dbReference type="EMBL" id="KAK8846108.1"/>
    </source>
</evidence>
<sequence>MGNIFSNFIDLSFKETDAGYQIPCENTVEFAVSLLRDYFGKVVIITGAGISSHALPTFRSNNHSGIWDVLKSPILSKSYFYDNPLPSWRLAANVRSLQLHGSFGPSLSHKVIHQLIQSGYVSTVVTQNVDSLHHFDGDEDHLIEIHGCVTDFGECETCHALRFVDHMKIIREQVVPRCEVCGSVLKPPIAFFQDKIPDYLREAAYKALNSCDVLFLVGTYGAVDPVLSLAQTAKQKGAILVEINIETTNCTTFSDVVLKGKCDDIFQQIAEILFPGQDFTSTATKMQDSSD</sequence>
<evidence type="ECO:0000256" key="2">
    <source>
        <dbReference type="ARBA" id="ARBA00023027"/>
    </source>
</evidence>
<dbReference type="Gene3D" id="3.30.1600.10">
    <property type="entry name" value="SIR2/SIRT2 'Small Domain"/>
    <property type="match status" value="1"/>
</dbReference>
<protein>
    <recommendedName>
        <fullName evidence="4">Deacetylase sirtuin-type domain-containing protein</fullName>
    </recommendedName>
</protein>
<keyword evidence="3" id="KW-0862">Zinc</keyword>
<evidence type="ECO:0000256" key="1">
    <source>
        <dbReference type="ARBA" id="ARBA00022679"/>
    </source>
</evidence>
<dbReference type="Proteomes" id="UP001470230">
    <property type="component" value="Unassembled WGS sequence"/>
</dbReference>
<keyword evidence="6" id="KW-1185">Reference proteome</keyword>
<keyword evidence="3" id="KW-0479">Metal-binding</keyword>
<name>A0ABR2HG72_9EUKA</name>